<dbReference type="EMBL" id="GEDV01012058">
    <property type="protein sequence ID" value="JAP76499.1"/>
    <property type="molecule type" value="Transcribed_RNA"/>
</dbReference>
<feature type="signal peptide" evidence="1">
    <location>
        <begin position="1"/>
        <end position="21"/>
    </location>
</feature>
<keyword evidence="1" id="KW-0732">Signal</keyword>
<evidence type="ECO:0000313" key="2">
    <source>
        <dbReference type="EMBL" id="JAP76499.1"/>
    </source>
</evidence>
<name>A0A131YB32_RHIAP</name>
<sequence>MQSSRLIFTHCPIILLGAVLGDHKKLHYCNALLFFSCNLCKPANGFPNAHHLRVGANGPESKQCKYSETSNVSKVTKLPASISNELCCHMRAFKKNSNLGGH</sequence>
<proteinExistence type="predicted"/>
<evidence type="ECO:0000256" key="1">
    <source>
        <dbReference type="SAM" id="SignalP"/>
    </source>
</evidence>
<dbReference type="AlphaFoldDB" id="A0A131YB32"/>
<reference evidence="2" key="1">
    <citation type="journal article" date="2016" name="Ticks Tick Borne Dis.">
        <title>De novo assembly and annotation of the salivary gland transcriptome of Rhipicephalus appendiculatus male and female ticks during blood feeding.</title>
        <authorList>
            <person name="de Castro M.H."/>
            <person name="de Klerk D."/>
            <person name="Pienaar R."/>
            <person name="Latif A.A."/>
            <person name="Rees D.J."/>
            <person name="Mans B.J."/>
        </authorList>
    </citation>
    <scope>NUCLEOTIDE SEQUENCE</scope>
    <source>
        <tissue evidence="2">Salivary glands</tissue>
    </source>
</reference>
<evidence type="ECO:0008006" key="3">
    <source>
        <dbReference type="Google" id="ProtNLM"/>
    </source>
</evidence>
<protein>
    <recommendedName>
        <fullName evidence="3">Secreted protein</fullName>
    </recommendedName>
</protein>
<feature type="chain" id="PRO_5007284532" description="Secreted protein" evidence="1">
    <location>
        <begin position="22"/>
        <end position="102"/>
    </location>
</feature>
<accession>A0A131YB32</accession>
<organism evidence="2">
    <name type="scientific">Rhipicephalus appendiculatus</name>
    <name type="common">Brown ear tick</name>
    <dbReference type="NCBI Taxonomy" id="34631"/>
    <lineage>
        <taxon>Eukaryota</taxon>
        <taxon>Metazoa</taxon>
        <taxon>Ecdysozoa</taxon>
        <taxon>Arthropoda</taxon>
        <taxon>Chelicerata</taxon>
        <taxon>Arachnida</taxon>
        <taxon>Acari</taxon>
        <taxon>Parasitiformes</taxon>
        <taxon>Ixodida</taxon>
        <taxon>Ixodoidea</taxon>
        <taxon>Ixodidae</taxon>
        <taxon>Rhipicephalinae</taxon>
        <taxon>Rhipicephalus</taxon>
        <taxon>Rhipicephalus</taxon>
    </lineage>
</organism>